<feature type="non-terminal residue" evidence="2">
    <location>
        <position position="196"/>
    </location>
</feature>
<dbReference type="Proteomes" id="UP000076738">
    <property type="component" value="Unassembled WGS sequence"/>
</dbReference>
<gene>
    <name evidence="2" type="ORF">CALVIDRAFT_603211</name>
</gene>
<sequence>MDTQAMTEEAYMMDGWFRNMVKCAQNASDAEWDRHASHPGFVHNAIACVTAYMGCSRLNLVADMHHRILRVLPADVLAQWRRYLESLLNEQEVADMAADPEELTKVYTTVVQEQAQVQSALDTVQAMYRKLNTELEGLEAGMEKMEKQGKEMEKRGKEMEKRGKEMEKQRKDNAKLHQELKKGMAKFEELSIHMEG</sequence>
<feature type="region of interest" description="Disordered" evidence="1">
    <location>
        <begin position="148"/>
        <end position="173"/>
    </location>
</feature>
<proteinExistence type="predicted"/>
<reference evidence="2 3" key="1">
    <citation type="journal article" date="2016" name="Mol. Biol. Evol.">
        <title>Comparative Genomics of Early-Diverging Mushroom-Forming Fungi Provides Insights into the Origins of Lignocellulose Decay Capabilities.</title>
        <authorList>
            <person name="Nagy L.G."/>
            <person name="Riley R."/>
            <person name="Tritt A."/>
            <person name="Adam C."/>
            <person name="Daum C."/>
            <person name="Floudas D."/>
            <person name="Sun H."/>
            <person name="Yadav J.S."/>
            <person name="Pangilinan J."/>
            <person name="Larsson K.H."/>
            <person name="Matsuura K."/>
            <person name="Barry K."/>
            <person name="Labutti K."/>
            <person name="Kuo R."/>
            <person name="Ohm R.A."/>
            <person name="Bhattacharya S.S."/>
            <person name="Shirouzu T."/>
            <person name="Yoshinaga Y."/>
            <person name="Martin F.M."/>
            <person name="Grigoriev I.V."/>
            <person name="Hibbett D.S."/>
        </authorList>
    </citation>
    <scope>NUCLEOTIDE SEQUENCE [LARGE SCALE GENOMIC DNA]</scope>
    <source>
        <strain evidence="2 3">TUFC12733</strain>
    </source>
</reference>
<accession>A0A167G0Z5</accession>
<evidence type="ECO:0000313" key="2">
    <source>
        <dbReference type="EMBL" id="KZO90062.1"/>
    </source>
</evidence>
<dbReference type="AlphaFoldDB" id="A0A167G0Z5"/>
<name>A0A167G0Z5_CALVF</name>
<evidence type="ECO:0000313" key="3">
    <source>
        <dbReference type="Proteomes" id="UP000076738"/>
    </source>
</evidence>
<keyword evidence="3" id="KW-1185">Reference proteome</keyword>
<dbReference type="EMBL" id="KV417353">
    <property type="protein sequence ID" value="KZO90062.1"/>
    <property type="molecule type" value="Genomic_DNA"/>
</dbReference>
<evidence type="ECO:0000256" key="1">
    <source>
        <dbReference type="SAM" id="MobiDB-lite"/>
    </source>
</evidence>
<organism evidence="2 3">
    <name type="scientific">Calocera viscosa (strain TUFC12733)</name>
    <dbReference type="NCBI Taxonomy" id="1330018"/>
    <lineage>
        <taxon>Eukaryota</taxon>
        <taxon>Fungi</taxon>
        <taxon>Dikarya</taxon>
        <taxon>Basidiomycota</taxon>
        <taxon>Agaricomycotina</taxon>
        <taxon>Dacrymycetes</taxon>
        <taxon>Dacrymycetales</taxon>
        <taxon>Dacrymycetaceae</taxon>
        <taxon>Calocera</taxon>
    </lineage>
</organism>
<protein>
    <submittedName>
        <fullName evidence="2">Uncharacterized protein</fullName>
    </submittedName>
</protein>